<dbReference type="EMBL" id="BK015758">
    <property type="protein sequence ID" value="DAE23683.1"/>
    <property type="molecule type" value="Genomic_DNA"/>
</dbReference>
<accession>A0A8S5QXU7</accession>
<protein>
    <submittedName>
        <fullName evidence="1">Uncharacterized protein</fullName>
    </submittedName>
</protein>
<organism evidence="1">
    <name type="scientific">Siphoviridae sp. ctcj91</name>
    <dbReference type="NCBI Taxonomy" id="2826395"/>
    <lineage>
        <taxon>Viruses</taxon>
        <taxon>Duplodnaviria</taxon>
        <taxon>Heunggongvirae</taxon>
        <taxon>Uroviricota</taxon>
        <taxon>Caudoviricetes</taxon>
    </lineage>
</organism>
<proteinExistence type="predicted"/>
<name>A0A8S5QXU7_9CAUD</name>
<sequence length="130" mass="15232">MKGMRMMGRAERRRAQKLAQKEKTATYNLTKAQLDAAVREQVGKELERIKQEAMDDAINTAMVLLLTLPLEVLMDHYWTKSYAKRIPKFTELVLEYYERWQNGELDMEKLKEDLWEYGGVKLVESEGEAT</sequence>
<evidence type="ECO:0000313" key="1">
    <source>
        <dbReference type="EMBL" id="DAE23683.1"/>
    </source>
</evidence>
<reference evidence="1" key="1">
    <citation type="journal article" date="2021" name="Proc. Natl. Acad. Sci. U.S.A.">
        <title>A Catalog of Tens of Thousands of Viruses from Human Metagenomes Reveals Hidden Associations with Chronic Diseases.</title>
        <authorList>
            <person name="Tisza M.J."/>
            <person name="Buck C.B."/>
        </authorList>
    </citation>
    <scope>NUCLEOTIDE SEQUENCE</scope>
    <source>
        <strain evidence="1">Ctcj91</strain>
    </source>
</reference>